<dbReference type="AlphaFoldDB" id="A0A1Y1I6R1"/>
<keyword evidence="5" id="KW-0862">Zinc</keyword>
<organism evidence="8 9">
    <name type="scientific">Klebsormidium nitens</name>
    <name type="common">Green alga</name>
    <name type="synonym">Ulothrix nitens</name>
    <dbReference type="NCBI Taxonomy" id="105231"/>
    <lineage>
        <taxon>Eukaryota</taxon>
        <taxon>Viridiplantae</taxon>
        <taxon>Streptophyta</taxon>
        <taxon>Klebsormidiophyceae</taxon>
        <taxon>Klebsormidiales</taxon>
        <taxon>Klebsormidiaceae</taxon>
        <taxon>Klebsormidium</taxon>
    </lineage>
</organism>
<evidence type="ECO:0000259" key="7">
    <source>
        <dbReference type="PROSITE" id="PS50089"/>
    </source>
</evidence>
<dbReference type="GO" id="GO:0008270">
    <property type="term" value="F:zinc ion binding"/>
    <property type="evidence" value="ECO:0007669"/>
    <property type="project" value="UniProtKB-KW"/>
</dbReference>
<keyword evidence="1" id="KW-0547">Nucleotide-binding</keyword>
<dbReference type="GO" id="GO:0005524">
    <property type="term" value="F:ATP binding"/>
    <property type="evidence" value="ECO:0007669"/>
    <property type="project" value="UniProtKB-KW"/>
</dbReference>
<proteinExistence type="predicted"/>
<evidence type="ECO:0000313" key="8">
    <source>
        <dbReference type="EMBL" id="GAQ85109.1"/>
    </source>
</evidence>
<evidence type="ECO:0000256" key="1">
    <source>
        <dbReference type="ARBA" id="ARBA00022741"/>
    </source>
</evidence>
<dbReference type="InterPro" id="IPR027417">
    <property type="entry name" value="P-loop_NTPase"/>
</dbReference>
<keyword evidence="4" id="KW-0067">ATP-binding</keyword>
<dbReference type="SUPFAM" id="SSF52540">
    <property type="entry name" value="P-loop containing nucleoside triphosphate hydrolases"/>
    <property type="match status" value="2"/>
</dbReference>
<keyword evidence="3" id="KW-0347">Helicase</keyword>
<dbReference type="Pfam" id="PF00271">
    <property type="entry name" value="Helicase_C"/>
    <property type="match status" value="1"/>
</dbReference>
<gene>
    <name evidence="8" type="ORF">KFL_002190610</name>
</gene>
<evidence type="ECO:0000256" key="3">
    <source>
        <dbReference type="ARBA" id="ARBA00022806"/>
    </source>
</evidence>
<evidence type="ECO:0000256" key="2">
    <source>
        <dbReference type="ARBA" id="ARBA00022801"/>
    </source>
</evidence>
<dbReference type="SUPFAM" id="SSF57850">
    <property type="entry name" value="RING/U-box"/>
    <property type="match status" value="1"/>
</dbReference>
<dbReference type="PANTHER" id="PTHR45626">
    <property type="entry name" value="TRANSCRIPTION TERMINATION FACTOR 2-RELATED"/>
    <property type="match status" value="1"/>
</dbReference>
<evidence type="ECO:0000256" key="5">
    <source>
        <dbReference type="PROSITE-ProRule" id="PRU00175"/>
    </source>
</evidence>
<accession>A0A1Y1I6R1</accession>
<dbReference type="Proteomes" id="UP000054558">
    <property type="component" value="Unassembled WGS sequence"/>
</dbReference>
<feature type="domain" description="RING-type" evidence="7">
    <location>
        <begin position="328"/>
        <end position="364"/>
    </location>
</feature>
<evidence type="ECO:0000313" key="9">
    <source>
        <dbReference type="Proteomes" id="UP000054558"/>
    </source>
</evidence>
<dbReference type="EMBL" id="DF237168">
    <property type="protein sequence ID" value="GAQ85109.1"/>
    <property type="molecule type" value="Genomic_DNA"/>
</dbReference>
<reference evidence="8 9" key="1">
    <citation type="journal article" date="2014" name="Nat. Commun.">
        <title>Klebsormidium flaccidum genome reveals primary factors for plant terrestrial adaptation.</title>
        <authorList>
            <person name="Hori K."/>
            <person name="Maruyama F."/>
            <person name="Fujisawa T."/>
            <person name="Togashi T."/>
            <person name="Yamamoto N."/>
            <person name="Seo M."/>
            <person name="Sato S."/>
            <person name="Yamada T."/>
            <person name="Mori H."/>
            <person name="Tajima N."/>
            <person name="Moriyama T."/>
            <person name="Ikeuchi M."/>
            <person name="Watanabe M."/>
            <person name="Wada H."/>
            <person name="Kobayashi K."/>
            <person name="Saito M."/>
            <person name="Masuda T."/>
            <person name="Sasaki-Sekimoto Y."/>
            <person name="Mashiguchi K."/>
            <person name="Awai K."/>
            <person name="Shimojima M."/>
            <person name="Masuda S."/>
            <person name="Iwai M."/>
            <person name="Nobusawa T."/>
            <person name="Narise T."/>
            <person name="Kondo S."/>
            <person name="Saito H."/>
            <person name="Sato R."/>
            <person name="Murakawa M."/>
            <person name="Ihara Y."/>
            <person name="Oshima-Yamada Y."/>
            <person name="Ohtaka K."/>
            <person name="Satoh M."/>
            <person name="Sonobe K."/>
            <person name="Ishii M."/>
            <person name="Ohtani R."/>
            <person name="Kanamori-Sato M."/>
            <person name="Honoki R."/>
            <person name="Miyazaki D."/>
            <person name="Mochizuki H."/>
            <person name="Umetsu J."/>
            <person name="Higashi K."/>
            <person name="Shibata D."/>
            <person name="Kamiya Y."/>
            <person name="Sato N."/>
            <person name="Nakamura Y."/>
            <person name="Tabata S."/>
            <person name="Ida S."/>
            <person name="Kurokawa K."/>
            <person name="Ohta H."/>
        </authorList>
    </citation>
    <scope>NUCLEOTIDE SEQUENCE [LARGE SCALE GENOMIC DNA]</scope>
    <source>
        <strain evidence="8 9">NIES-2285</strain>
    </source>
</reference>
<dbReference type="OrthoDB" id="8062037at2759"/>
<keyword evidence="5" id="KW-0479">Metal-binding</keyword>
<keyword evidence="9" id="KW-1185">Reference proteome</keyword>
<evidence type="ECO:0000256" key="6">
    <source>
        <dbReference type="SAM" id="MobiDB-lite"/>
    </source>
</evidence>
<dbReference type="Gene3D" id="3.40.50.300">
    <property type="entry name" value="P-loop containing nucleotide triphosphate hydrolases"/>
    <property type="match status" value="2"/>
</dbReference>
<dbReference type="GO" id="GO:0004386">
    <property type="term" value="F:helicase activity"/>
    <property type="evidence" value="ECO:0007669"/>
    <property type="project" value="UniProtKB-KW"/>
</dbReference>
<evidence type="ECO:0000256" key="4">
    <source>
        <dbReference type="ARBA" id="ARBA00022840"/>
    </source>
</evidence>
<dbReference type="InterPro" id="IPR050628">
    <property type="entry name" value="SNF2_RAD54_helicase_TF"/>
</dbReference>
<protein>
    <recommendedName>
        <fullName evidence="7">RING-type domain-containing protein</fullName>
    </recommendedName>
</protein>
<dbReference type="InterPro" id="IPR001841">
    <property type="entry name" value="Znf_RING"/>
</dbReference>
<feature type="region of interest" description="Disordered" evidence="6">
    <location>
        <begin position="1"/>
        <end position="20"/>
    </location>
</feature>
<dbReference type="Gene3D" id="3.30.40.10">
    <property type="entry name" value="Zinc/RING finger domain, C3HC4 (zinc finger)"/>
    <property type="match status" value="1"/>
</dbReference>
<name>A0A1Y1I6R1_KLENI</name>
<keyword evidence="2" id="KW-0378">Hydrolase</keyword>
<dbReference type="PROSITE" id="PS50089">
    <property type="entry name" value="ZF_RING_2"/>
    <property type="match status" value="1"/>
</dbReference>
<keyword evidence="5" id="KW-0863">Zinc-finger</keyword>
<dbReference type="InterPro" id="IPR013083">
    <property type="entry name" value="Znf_RING/FYVE/PHD"/>
</dbReference>
<sequence>MASTDLTALSPRAPHPRVTTGKVTLKPHQLAMIHRCAEIEATCDVLVMNDKPGAGKTYAILGCLLRRKEEIGGRCEATIIFVPHHILTQWQESIRDLIGISMRTFSLEYGHIDIILRIAEDHDIILAPSTLCSSVANALKAAHASIPRVVMDEALALDILYAPVPARKVWYISGDHDLAQHVERNWRPNSMMVSRCDENFVASSFHIEDPLVVDEHCTSPLLEKVLIPSVGGSAEARERLNEMDFFHMSAPTVRNEKELIQALLQYTRTSRESNAATIQDCQHALSRNPNPVQQGIYENLIRDCTAKLRASDALVGNITGNISANDLCVACLEKLDRQRFIAPCGHKLCGACGGTCLVVCPLCRTAPDGVPNRLEVAAVGEEDKIPNKLECLFRLVTDRGPTAKILIFSKHVRIYRTIQEEFRARGVTYADLEGGSQARIDEVVRSFKERDTKVLMVDSSLFACGLNIENTTDVIMLHKMDEQTERQVNMKTS</sequence>
<dbReference type="InterPro" id="IPR001650">
    <property type="entry name" value="Helicase_C-like"/>
</dbReference>
<dbReference type="GO" id="GO:0016787">
    <property type="term" value="F:hydrolase activity"/>
    <property type="evidence" value="ECO:0007669"/>
    <property type="project" value="UniProtKB-KW"/>
</dbReference>
<dbReference type="STRING" id="105231.A0A1Y1I6R1"/>